<organism evidence="4 5">
    <name type="scientific">Streptomyces crystallinus</name>
    <dbReference type="NCBI Taxonomy" id="68191"/>
    <lineage>
        <taxon>Bacteria</taxon>
        <taxon>Bacillati</taxon>
        <taxon>Actinomycetota</taxon>
        <taxon>Actinomycetes</taxon>
        <taxon>Kitasatosporales</taxon>
        <taxon>Streptomycetaceae</taxon>
        <taxon>Streptomyces</taxon>
    </lineage>
</organism>
<dbReference type="RefSeq" id="WP_344079102.1">
    <property type="nucleotide sequence ID" value="NZ_BAAACA010000046.1"/>
</dbReference>
<name>A0ABN1GX39_9ACTN</name>
<keyword evidence="5" id="KW-1185">Reference proteome</keyword>
<dbReference type="SUPFAM" id="SSF55729">
    <property type="entry name" value="Acyl-CoA N-acyltransferases (Nat)"/>
    <property type="match status" value="1"/>
</dbReference>
<dbReference type="CDD" id="cd04301">
    <property type="entry name" value="NAT_SF"/>
    <property type="match status" value="1"/>
</dbReference>
<dbReference type="PANTHER" id="PTHR43420:SF44">
    <property type="entry name" value="ACETYLTRANSFERASE YPEA"/>
    <property type="match status" value="1"/>
</dbReference>
<evidence type="ECO:0000313" key="4">
    <source>
        <dbReference type="EMBL" id="GAA0622298.1"/>
    </source>
</evidence>
<gene>
    <name evidence="4" type="ORF">GCM10010394_61300</name>
</gene>
<dbReference type="InterPro" id="IPR000182">
    <property type="entry name" value="GNAT_dom"/>
</dbReference>
<reference evidence="4 5" key="1">
    <citation type="journal article" date="2019" name="Int. J. Syst. Evol. Microbiol.">
        <title>The Global Catalogue of Microorganisms (GCM) 10K type strain sequencing project: providing services to taxonomists for standard genome sequencing and annotation.</title>
        <authorList>
            <consortium name="The Broad Institute Genomics Platform"/>
            <consortium name="The Broad Institute Genome Sequencing Center for Infectious Disease"/>
            <person name="Wu L."/>
            <person name="Ma J."/>
        </authorList>
    </citation>
    <scope>NUCLEOTIDE SEQUENCE [LARGE SCALE GENOMIC DNA]</scope>
    <source>
        <strain evidence="4 5">JCM 5067</strain>
    </source>
</reference>
<evidence type="ECO:0000313" key="5">
    <source>
        <dbReference type="Proteomes" id="UP001500668"/>
    </source>
</evidence>
<dbReference type="InterPro" id="IPR050680">
    <property type="entry name" value="YpeA/RimI_acetyltransf"/>
</dbReference>
<evidence type="ECO:0000259" key="3">
    <source>
        <dbReference type="PROSITE" id="PS51186"/>
    </source>
</evidence>
<accession>A0ABN1GX39</accession>
<feature type="domain" description="N-acetyltransferase" evidence="3">
    <location>
        <begin position="104"/>
        <end position="247"/>
    </location>
</feature>
<sequence>MHELHSSDKLPRDPSLLWAAQGLTGSSRAWASEDGRAFAVAAPDLSCHDRLAVSGPVESLAPLVAEVLTETGPSYSPLGDEATVRALVEALPVLRPLATYGWMSRTRPLTPDEAGAADEGKARWLTDEDGPEIAGLLAEAFPHSYAVPGAPGVERWAGTRDDAGLITAVAALAWPSPEVGLVAGVAVHPSARGRGLARTVVTKVLAQALAVHGTAALMVEEANHTAIRLYESLGFAYRGFLVAERPA</sequence>
<dbReference type="InterPro" id="IPR016181">
    <property type="entry name" value="Acyl_CoA_acyltransferase"/>
</dbReference>
<dbReference type="Proteomes" id="UP001500668">
    <property type="component" value="Unassembled WGS sequence"/>
</dbReference>
<evidence type="ECO:0000256" key="1">
    <source>
        <dbReference type="ARBA" id="ARBA00022679"/>
    </source>
</evidence>
<evidence type="ECO:0000256" key="2">
    <source>
        <dbReference type="ARBA" id="ARBA00023315"/>
    </source>
</evidence>
<proteinExistence type="predicted"/>
<dbReference type="PROSITE" id="PS51186">
    <property type="entry name" value="GNAT"/>
    <property type="match status" value="1"/>
</dbReference>
<keyword evidence="1" id="KW-0808">Transferase</keyword>
<dbReference type="Gene3D" id="3.40.630.30">
    <property type="match status" value="1"/>
</dbReference>
<protein>
    <recommendedName>
        <fullName evidence="3">N-acetyltransferase domain-containing protein</fullName>
    </recommendedName>
</protein>
<dbReference type="Pfam" id="PF00583">
    <property type="entry name" value="Acetyltransf_1"/>
    <property type="match status" value="1"/>
</dbReference>
<dbReference type="PANTHER" id="PTHR43420">
    <property type="entry name" value="ACETYLTRANSFERASE"/>
    <property type="match status" value="1"/>
</dbReference>
<keyword evidence="2" id="KW-0012">Acyltransferase</keyword>
<dbReference type="EMBL" id="BAAACA010000046">
    <property type="protein sequence ID" value="GAA0622298.1"/>
    <property type="molecule type" value="Genomic_DNA"/>
</dbReference>
<comment type="caution">
    <text evidence="4">The sequence shown here is derived from an EMBL/GenBank/DDBJ whole genome shotgun (WGS) entry which is preliminary data.</text>
</comment>